<dbReference type="SUPFAM" id="SSF48452">
    <property type="entry name" value="TPR-like"/>
    <property type="match status" value="1"/>
</dbReference>
<evidence type="ECO:0000313" key="3">
    <source>
        <dbReference type="EMBL" id="MQN00968.1"/>
    </source>
</evidence>
<dbReference type="PROSITE" id="PS50005">
    <property type="entry name" value="TPR"/>
    <property type="match status" value="1"/>
</dbReference>
<dbReference type="SMART" id="SM00028">
    <property type="entry name" value="TPR"/>
    <property type="match status" value="2"/>
</dbReference>
<dbReference type="PANTHER" id="PTHR45138:SF9">
    <property type="entry name" value="DIGUANYLATE CYCLASE DGCM-RELATED"/>
    <property type="match status" value="1"/>
</dbReference>
<dbReference type="EMBL" id="VOGC01000002">
    <property type="protein sequence ID" value="MQN00968.1"/>
    <property type="molecule type" value="Genomic_DNA"/>
</dbReference>
<keyword evidence="1" id="KW-0802">TPR repeat</keyword>
<dbReference type="PANTHER" id="PTHR45138">
    <property type="entry name" value="REGULATORY COMPONENTS OF SENSORY TRANSDUCTION SYSTEM"/>
    <property type="match status" value="1"/>
</dbReference>
<dbReference type="GO" id="GO:0043709">
    <property type="term" value="P:cell adhesion involved in single-species biofilm formation"/>
    <property type="evidence" value="ECO:0007669"/>
    <property type="project" value="TreeGrafter"/>
</dbReference>
<dbReference type="InterPro" id="IPR019734">
    <property type="entry name" value="TPR_rpt"/>
</dbReference>
<dbReference type="GO" id="GO:1902201">
    <property type="term" value="P:negative regulation of bacterial-type flagellum-dependent cell motility"/>
    <property type="evidence" value="ECO:0007669"/>
    <property type="project" value="TreeGrafter"/>
</dbReference>
<dbReference type="InterPro" id="IPR011990">
    <property type="entry name" value="TPR-like_helical_dom_sf"/>
</dbReference>
<dbReference type="InterPro" id="IPR000160">
    <property type="entry name" value="GGDEF_dom"/>
</dbReference>
<dbReference type="InterPro" id="IPR050469">
    <property type="entry name" value="Diguanylate_Cyclase"/>
</dbReference>
<protein>
    <submittedName>
        <fullName evidence="3">Diguanylate cyclase</fullName>
    </submittedName>
</protein>
<dbReference type="GO" id="GO:0052621">
    <property type="term" value="F:diguanylate cyclase activity"/>
    <property type="evidence" value="ECO:0007669"/>
    <property type="project" value="TreeGrafter"/>
</dbReference>
<comment type="caution">
    <text evidence="3">The sequence shown here is derived from an EMBL/GenBank/DDBJ whole genome shotgun (WGS) entry which is preliminary data.</text>
</comment>
<dbReference type="GO" id="GO:0005886">
    <property type="term" value="C:plasma membrane"/>
    <property type="evidence" value="ECO:0007669"/>
    <property type="project" value="TreeGrafter"/>
</dbReference>
<feature type="domain" description="GGDEF" evidence="2">
    <location>
        <begin position="394"/>
        <end position="530"/>
    </location>
</feature>
<dbReference type="PROSITE" id="PS50887">
    <property type="entry name" value="GGDEF"/>
    <property type="match status" value="1"/>
</dbReference>
<evidence type="ECO:0000313" key="4">
    <source>
        <dbReference type="Proteomes" id="UP000460257"/>
    </source>
</evidence>
<dbReference type="Gene3D" id="3.30.70.270">
    <property type="match status" value="1"/>
</dbReference>
<organism evidence="3 4">
    <name type="scientific">Candidatus Weimeria bifida</name>
    <dbReference type="NCBI Taxonomy" id="2599074"/>
    <lineage>
        <taxon>Bacteria</taxon>
        <taxon>Bacillati</taxon>
        <taxon>Bacillota</taxon>
        <taxon>Clostridia</taxon>
        <taxon>Lachnospirales</taxon>
        <taxon>Lachnospiraceae</taxon>
        <taxon>Candidatus Weimeria</taxon>
    </lineage>
</organism>
<dbReference type="InterPro" id="IPR029787">
    <property type="entry name" value="Nucleotide_cyclase"/>
</dbReference>
<dbReference type="SMART" id="SM00267">
    <property type="entry name" value="GGDEF"/>
    <property type="match status" value="1"/>
</dbReference>
<dbReference type="Gene3D" id="1.25.40.10">
    <property type="entry name" value="Tetratricopeptide repeat domain"/>
    <property type="match status" value="1"/>
</dbReference>
<dbReference type="CDD" id="cd01949">
    <property type="entry name" value="GGDEF"/>
    <property type="match status" value="1"/>
</dbReference>
<dbReference type="Proteomes" id="UP000460257">
    <property type="component" value="Unassembled WGS sequence"/>
</dbReference>
<dbReference type="AlphaFoldDB" id="A0A6N7IZ01"/>
<gene>
    <name evidence="3" type="ORF">FRC54_03100</name>
</gene>
<proteinExistence type="predicted"/>
<feature type="repeat" description="TPR" evidence="1">
    <location>
        <begin position="90"/>
        <end position="123"/>
    </location>
</feature>
<keyword evidence="4" id="KW-1185">Reference proteome</keyword>
<sequence>MKGFNLQTPEIQEQIRIIEKEYNANRADVKRRLAQLMDNAGKSGNSLLLGFTHAYFARIYYVEGDMKKFLSHVRAGIRLTEINEDKDSASICYNLLGVDAMNHGEYPIALEYYEEALNAASSESSVYGAALVNTGHIYYEIGEIDKALYYCKQGRKYLEKSDNPFPLLIELAQEATYSIWSKRLGMARGIIAELKVIEEQLQSRYPDETFTDLSEVLIYYYDTMQQSEKRDAAFLDFADALSNYDGSYIDFAENINWITDTLMNSGKTNFVGRLLNITRKSIMKSGIPHIQLQFLERDIKYQLRIKNHDEVHKLESKYFRVSCLRNRENLRIYKTNISIHNDMNHLREETARIEEENRRLLREASIDPLTQIPNRALLNEKAEYYFSMADQNQVSLGVEMLDIDFFKELNDTYGHQQGDHCLQLVASILKDISCDRIFSARYGGDEFMIIYYDMTDADILKKAEHIRERINQMKIPNINSETSDFLTISQGIRNSVPRDSNRVWDYTYGADNALYKVKKTKKGGILLIHNAVIDRSVLENDSIND</sequence>
<dbReference type="InterPro" id="IPR043128">
    <property type="entry name" value="Rev_trsase/Diguanyl_cyclase"/>
</dbReference>
<name>A0A6N7IZ01_9FIRM</name>
<dbReference type="NCBIfam" id="TIGR00254">
    <property type="entry name" value="GGDEF"/>
    <property type="match status" value="1"/>
</dbReference>
<accession>A0A6N7IZ01</accession>
<evidence type="ECO:0000259" key="2">
    <source>
        <dbReference type="PROSITE" id="PS50887"/>
    </source>
</evidence>
<reference evidence="3" key="1">
    <citation type="journal article" date="2020" name="Appl. Environ. Microbiol.">
        <title>Medium-Chain Fatty Acid Synthesis by 'Candidatus Weimeria bifida' gen. nov., sp. nov., and 'Candidatus Pseudoramibacter fermentans' sp. nov.</title>
        <authorList>
            <person name="Scarborough M.J."/>
            <person name="Myers K.S."/>
            <person name="Donohue T.J."/>
            <person name="Noguera D.R."/>
        </authorList>
    </citation>
    <scope>NUCLEOTIDE SEQUENCE</scope>
    <source>
        <strain evidence="3">LCO1.1</strain>
    </source>
</reference>
<evidence type="ECO:0000256" key="1">
    <source>
        <dbReference type="PROSITE-ProRule" id="PRU00339"/>
    </source>
</evidence>
<dbReference type="SUPFAM" id="SSF55073">
    <property type="entry name" value="Nucleotide cyclase"/>
    <property type="match status" value="1"/>
</dbReference>
<dbReference type="Pfam" id="PF00990">
    <property type="entry name" value="GGDEF"/>
    <property type="match status" value="1"/>
</dbReference>